<organism evidence="3">
    <name type="scientific">Tanacetum cinerariifolium</name>
    <name type="common">Dalmatian daisy</name>
    <name type="synonym">Chrysanthemum cinerariifolium</name>
    <dbReference type="NCBI Taxonomy" id="118510"/>
    <lineage>
        <taxon>Eukaryota</taxon>
        <taxon>Viridiplantae</taxon>
        <taxon>Streptophyta</taxon>
        <taxon>Embryophyta</taxon>
        <taxon>Tracheophyta</taxon>
        <taxon>Spermatophyta</taxon>
        <taxon>Magnoliopsida</taxon>
        <taxon>eudicotyledons</taxon>
        <taxon>Gunneridae</taxon>
        <taxon>Pentapetalae</taxon>
        <taxon>asterids</taxon>
        <taxon>campanulids</taxon>
        <taxon>Asterales</taxon>
        <taxon>Asteraceae</taxon>
        <taxon>Asteroideae</taxon>
        <taxon>Anthemideae</taxon>
        <taxon>Anthemidinae</taxon>
        <taxon>Tanacetum</taxon>
    </lineage>
</organism>
<feature type="domain" description="MULE transposase" evidence="2">
    <location>
        <begin position="226"/>
        <end position="274"/>
    </location>
</feature>
<dbReference type="AlphaFoldDB" id="A0A6L2KWR1"/>
<dbReference type="Pfam" id="PF10551">
    <property type="entry name" value="MULE"/>
    <property type="match status" value="1"/>
</dbReference>
<feature type="compositionally biased region" description="Basic and acidic residues" evidence="1">
    <location>
        <begin position="147"/>
        <end position="166"/>
    </location>
</feature>
<evidence type="ECO:0000313" key="3">
    <source>
        <dbReference type="EMBL" id="GEU52455.1"/>
    </source>
</evidence>
<evidence type="ECO:0000259" key="2">
    <source>
        <dbReference type="Pfam" id="PF10551"/>
    </source>
</evidence>
<dbReference type="PANTHER" id="PTHR31973">
    <property type="entry name" value="POLYPROTEIN, PUTATIVE-RELATED"/>
    <property type="match status" value="1"/>
</dbReference>
<gene>
    <name evidence="3" type="ORF">Tci_024433</name>
</gene>
<dbReference type="PANTHER" id="PTHR31973:SF190">
    <property type="entry name" value="MULE TRANSPOSASE DOMAIN-CONTAINING PROTEIN"/>
    <property type="match status" value="1"/>
</dbReference>
<name>A0A6L2KWR1_TANCI</name>
<dbReference type="InterPro" id="IPR018289">
    <property type="entry name" value="MULE_transposase_dom"/>
</dbReference>
<accession>A0A6L2KWR1</accession>
<feature type="compositionally biased region" description="Polar residues" evidence="1">
    <location>
        <begin position="136"/>
        <end position="146"/>
    </location>
</feature>
<feature type="region of interest" description="Disordered" evidence="1">
    <location>
        <begin position="122"/>
        <end position="194"/>
    </location>
</feature>
<feature type="compositionally biased region" description="Polar residues" evidence="1">
    <location>
        <begin position="167"/>
        <end position="194"/>
    </location>
</feature>
<reference evidence="3" key="1">
    <citation type="journal article" date="2019" name="Sci. Rep.">
        <title>Draft genome of Tanacetum cinerariifolium, the natural source of mosquito coil.</title>
        <authorList>
            <person name="Yamashiro T."/>
            <person name="Shiraishi A."/>
            <person name="Satake H."/>
            <person name="Nakayama K."/>
        </authorList>
    </citation>
    <scope>NUCLEOTIDE SEQUENCE</scope>
</reference>
<proteinExistence type="predicted"/>
<sequence>MMISGYSLSGDEDGAGAETVGMFEEMQGCEVRPKLDIWDLAVCNSMTSSFTDHRLEENAMQIFTRSSRKKVRPDDGSGGLVGFDKMDRKDLISLMLHVEVMMGVVGVRWRRIQRSESTFSKPNHVIASSSSRNSSKNLPRFSSNDMVHNHYLDKARKKTQERDRNSKTSVMPSAIFQRTVNDSKPKPRSTNHSTRSLFVSKSSFQEDLHLFGCSKRWIYNRTKKFLGLDGCFLSGPFLGQILTTVGIDPNNEIYPLAYALVEGETKESWNWFLDCLGDDLELL</sequence>
<comment type="caution">
    <text evidence="3">The sequence shown here is derived from an EMBL/GenBank/DDBJ whole genome shotgun (WGS) entry which is preliminary data.</text>
</comment>
<dbReference type="EMBL" id="BKCJ010003018">
    <property type="protein sequence ID" value="GEU52455.1"/>
    <property type="molecule type" value="Genomic_DNA"/>
</dbReference>
<evidence type="ECO:0000256" key="1">
    <source>
        <dbReference type="SAM" id="MobiDB-lite"/>
    </source>
</evidence>
<protein>
    <recommendedName>
        <fullName evidence="2">MULE transposase domain-containing protein</fullName>
    </recommendedName>
</protein>